<evidence type="ECO:0000313" key="2">
    <source>
        <dbReference type="EMBL" id="BBW95399.1"/>
    </source>
</evidence>
<accession>A0A679FKG0</accession>
<dbReference type="AlphaFoldDB" id="A0A679FKG0"/>
<keyword evidence="3" id="KW-1185">Reference proteome</keyword>
<dbReference type="RefSeq" id="WP_033844238.1">
    <property type="nucleotide sequence ID" value="NZ_AP022557.1"/>
</dbReference>
<protein>
    <submittedName>
        <fullName evidence="2">Membrane protein YszA</fullName>
    </submittedName>
</protein>
<keyword evidence="1" id="KW-0472">Membrane</keyword>
<evidence type="ECO:0000256" key="1">
    <source>
        <dbReference type="SAM" id="Phobius"/>
    </source>
</evidence>
<feature type="transmembrane region" description="Helical" evidence="1">
    <location>
        <begin position="36"/>
        <end position="57"/>
    </location>
</feature>
<name>A0A679FKG0_9BACL</name>
<reference evidence="3" key="1">
    <citation type="journal article" date="2020" name="Microbiol. Resour. Announc.">
        <title>Complete Genome Sequence of Geobacillus sp. Strain E55-1, Isolated from Mine Geyser in Japan.</title>
        <authorList>
            <person name="Miyazaki K."/>
            <person name="Hase E."/>
            <person name="Tokito N."/>
        </authorList>
    </citation>
    <scope>NUCLEOTIDE SEQUENCE [LARGE SCALE GENOMIC DNA]</scope>
    <source>
        <strain evidence="3">E55-1</strain>
    </source>
</reference>
<sequence length="62" mass="7206">MRRFNPYSWPPWLRQVRAICAQVIIPLAVFQAIRTILLPTTFDVLLLAILVLAAVAFRLEWI</sequence>
<dbReference type="Proteomes" id="UP000501421">
    <property type="component" value="Chromosome"/>
</dbReference>
<keyword evidence="1" id="KW-0812">Transmembrane</keyword>
<gene>
    <name evidence="2" type="primary">yszA</name>
    <name evidence="2" type="ORF">GsuE55_02320</name>
</gene>
<keyword evidence="1" id="KW-1133">Transmembrane helix</keyword>
<organism evidence="2 3">
    <name type="scientific">Geobacillus subterraneus</name>
    <dbReference type="NCBI Taxonomy" id="129338"/>
    <lineage>
        <taxon>Bacteria</taxon>
        <taxon>Bacillati</taxon>
        <taxon>Bacillota</taxon>
        <taxon>Bacilli</taxon>
        <taxon>Bacillales</taxon>
        <taxon>Anoxybacillaceae</taxon>
        <taxon>Geobacillus</taxon>
    </lineage>
</organism>
<proteinExistence type="predicted"/>
<dbReference type="EMBL" id="AP022557">
    <property type="protein sequence ID" value="BBW95399.1"/>
    <property type="molecule type" value="Genomic_DNA"/>
</dbReference>
<evidence type="ECO:0000313" key="3">
    <source>
        <dbReference type="Proteomes" id="UP000501421"/>
    </source>
</evidence>